<evidence type="ECO:0000313" key="4">
    <source>
        <dbReference type="EMBL" id="AZP14742.1"/>
    </source>
</evidence>
<dbReference type="AlphaFoldDB" id="A0A3Q9C418"/>
<dbReference type="SUPFAM" id="SSF56349">
    <property type="entry name" value="DNA breaking-rejoining enzymes"/>
    <property type="match status" value="1"/>
</dbReference>
<dbReference type="InterPro" id="IPR013762">
    <property type="entry name" value="Integrase-like_cat_sf"/>
</dbReference>
<reference evidence="5 6" key="1">
    <citation type="submission" date="2018-12" db="EMBL/GenBank/DDBJ databases">
        <authorList>
            <person name="Li K."/>
        </authorList>
    </citation>
    <scope>NUCLEOTIDE SEQUENCE [LARGE SCALE GENOMIC DNA]</scope>
    <source>
        <strain evidence="6">CR22</strain>
        <strain evidence="5">GGCR-6</strain>
    </source>
</reference>
<dbReference type="CDD" id="cd00397">
    <property type="entry name" value="DNA_BRE_C"/>
    <property type="match status" value="1"/>
</dbReference>
<evidence type="ECO:0000256" key="2">
    <source>
        <dbReference type="ARBA" id="ARBA00023172"/>
    </source>
</evidence>
<gene>
    <name evidence="4" type="ORF">EJC51_00265</name>
    <name evidence="5" type="ORF">EJC51_47280</name>
</gene>
<dbReference type="Proteomes" id="UP000280197">
    <property type="component" value="Chromosome"/>
</dbReference>
<evidence type="ECO:0000313" key="5">
    <source>
        <dbReference type="EMBL" id="AZP22962.1"/>
    </source>
</evidence>
<dbReference type="InterPro" id="IPR010998">
    <property type="entry name" value="Integrase_recombinase_N"/>
</dbReference>
<sequence length="405" mass="44713">MWLCGGLLHDSWQEFGMRAFPVVMPSGQRYWTVLDDHLEVVSLADQWLRHLRFGRDRAELTTKAYAGSVALYLRWSGSTGRAWAEAGRDLGLFMVWLKYTPAPRDGVVPVVRAGPGAVPVRGERRINRVLVAVRGLLSYAVSVSEAPRSVLGQIYELADSRDLPAEAQGEDGGLFYRLRPVHSLREPETTVDRAADAALVAMFVACRNARDRLIVLLVGRVGLRRGQVAGLRRSDVHLLPDSRALGCDYPGAHVHVRRRENVNGAWSKSRPAWVAPLDFLVVSAFDLYYDERHRLLGMGGSDFLLVNLFRAPLGEPMSPEAIGELLERLSGRAGLDRRVGAHMARRAFASNVTDAGGQPDEVQAVLGQKSLDSQAPYLFPDPKRVRAAIERVPSPRGMAGPEDSR</sequence>
<dbReference type="Pfam" id="PF00589">
    <property type="entry name" value="Phage_integrase"/>
    <property type="match status" value="1"/>
</dbReference>
<dbReference type="KEGG" id="saqu:EJC51_47280"/>
<dbReference type="EMBL" id="CP034463">
    <property type="protein sequence ID" value="AZP22962.1"/>
    <property type="molecule type" value="Genomic_DNA"/>
</dbReference>
<dbReference type="Gene3D" id="1.10.443.10">
    <property type="entry name" value="Intergrase catalytic core"/>
    <property type="match status" value="1"/>
</dbReference>
<dbReference type="GO" id="GO:0006310">
    <property type="term" value="P:DNA recombination"/>
    <property type="evidence" value="ECO:0007669"/>
    <property type="project" value="UniProtKB-KW"/>
</dbReference>
<dbReference type="PROSITE" id="PS51898">
    <property type="entry name" value="TYR_RECOMBINASE"/>
    <property type="match status" value="1"/>
</dbReference>
<evidence type="ECO:0000313" key="6">
    <source>
        <dbReference type="Proteomes" id="UP000280197"/>
    </source>
</evidence>
<dbReference type="InterPro" id="IPR002104">
    <property type="entry name" value="Integrase_catalytic"/>
</dbReference>
<dbReference type="Gene3D" id="1.10.150.130">
    <property type="match status" value="1"/>
</dbReference>
<dbReference type="EMBL" id="CP034463">
    <property type="protein sequence ID" value="AZP14742.1"/>
    <property type="molecule type" value="Genomic_DNA"/>
</dbReference>
<evidence type="ECO:0000256" key="1">
    <source>
        <dbReference type="ARBA" id="ARBA00023125"/>
    </source>
</evidence>
<protein>
    <submittedName>
        <fullName evidence="5">Site-specific integrase</fullName>
    </submittedName>
</protein>
<dbReference type="KEGG" id="saqu:EJC51_00265"/>
<dbReference type="GO" id="GO:0003677">
    <property type="term" value="F:DNA binding"/>
    <property type="evidence" value="ECO:0007669"/>
    <property type="project" value="UniProtKB-KW"/>
</dbReference>
<accession>A0A3Q9C418</accession>
<keyword evidence="1" id="KW-0238">DNA-binding</keyword>
<keyword evidence="2" id="KW-0233">DNA recombination</keyword>
<feature type="domain" description="Tyr recombinase" evidence="3">
    <location>
        <begin position="179"/>
        <end position="390"/>
    </location>
</feature>
<proteinExistence type="predicted"/>
<organism evidence="5 6">
    <name type="scientific">Streptomyces aquilus</name>
    <dbReference type="NCBI Taxonomy" id="2548456"/>
    <lineage>
        <taxon>Bacteria</taxon>
        <taxon>Bacillati</taxon>
        <taxon>Actinomycetota</taxon>
        <taxon>Actinomycetes</taxon>
        <taxon>Kitasatosporales</taxon>
        <taxon>Streptomycetaceae</taxon>
        <taxon>Streptomyces</taxon>
    </lineage>
</organism>
<keyword evidence="6" id="KW-1185">Reference proteome</keyword>
<name>A0A3Q9C418_9ACTN</name>
<dbReference type="InterPro" id="IPR011010">
    <property type="entry name" value="DNA_brk_join_enz"/>
</dbReference>
<dbReference type="GO" id="GO:0015074">
    <property type="term" value="P:DNA integration"/>
    <property type="evidence" value="ECO:0007669"/>
    <property type="project" value="InterPro"/>
</dbReference>
<evidence type="ECO:0000259" key="3">
    <source>
        <dbReference type="PROSITE" id="PS51898"/>
    </source>
</evidence>